<protein>
    <submittedName>
        <fullName evidence="2">Uncharacterized protein</fullName>
    </submittedName>
</protein>
<dbReference type="Proteomes" id="UP000006906">
    <property type="component" value="Chromosome 13"/>
</dbReference>
<feature type="region of interest" description="Disordered" evidence="1">
    <location>
        <begin position="1"/>
        <end position="73"/>
    </location>
</feature>
<dbReference type="KEGG" id="cre:CHLRE_13g579976v5"/>
<dbReference type="AlphaFoldDB" id="A0A2K3D0A4"/>
<proteinExistence type="predicted"/>
<sequence length="73" mass="8095">MQPRERRQLADSAPGTQQQQQQQQQPASPPHQEPRLPRPPARGPEGRRAGPGQPRGRCRCRSLRPAAVTRVGS</sequence>
<dbReference type="GeneID" id="66055993"/>
<feature type="compositionally biased region" description="Pro residues" evidence="1">
    <location>
        <begin position="27"/>
        <end position="42"/>
    </location>
</feature>
<dbReference type="Gramene" id="PNW73968">
    <property type="protein sequence ID" value="PNW73968"/>
    <property type="gene ID" value="CHLRE_13g579976v5"/>
</dbReference>
<accession>A0A2K3D0A4</accession>
<name>A0A2K3D0A4_CHLRE</name>
<keyword evidence="3" id="KW-1185">Reference proteome</keyword>
<dbReference type="RefSeq" id="XP_042917518.1">
    <property type="nucleotide sequence ID" value="XM_043069543.1"/>
</dbReference>
<gene>
    <name evidence="2" type="ORF">CHLRE_13g579976v5</name>
</gene>
<dbReference type="InParanoid" id="A0A2K3D0A4"/>
<evidence type="ECO:0000313" key="2">
    <source>
        <dbReference type="EMBL" id="PNW73968.1"/>
    </source>
</evidence>
<organism evidence="2 3">
    <name type="scientific">Chlamydomonas reinhardtii</name>
    <name type="common">Chlamydomonas smithii</name>
    <dbReference type="NCBI Taxonomy" id="3055"/>
    <lineage>
        <taxon>Eukaryota</taxon>
        <taxon>Viridiplantae</taxon>
        <taxon>Chlorophyta</taxon>
        <taxon>core chlorophytes</taxon>
        <taxon>Chlorophyceae</taxon>
        <taxon>CS clade</taxon>
        <taxon>Chlamydomonadales</taxon>
        <taxon>Chlamydomonadaceae</taxon>
        <taxon>Chlamydomonas</taxon>
    </lineage>
</organism>
<dbReference type="EMBL" id="CM008974">
    <property type="protein sequence ID" value="PNW73968.1"/>
    <property type="molecule type" value="Genomic_DNA"/>
</dbReference>
<evidence type="ECO:0000256" key="1">
    <source>
        <dbReference type="SAM" id="MobiDB-lite"/>
    </source>
</evidence>
<evidence type="ECO:0000313" key="3">
    <source>
        <dbReference type="Proteomes" id="UP000006906"/>
    </source>
</evidence>
<reference evidence="2 3" key="1">
    <citation type="journal article" date="2007" name="Science">
        <title>The Chlamydomonas genome reveals the evolution of key animal and plant functions.</title>
        <authorList>
            <person name="Merchant S.S."/>
            <person name="Prochnik S.E."/>
            <person name="Vallon O."/>
            <person name="Harris E.H."/>
            <person name="Karpowicz S.J."/>
            <person name="Witman G.B."/>
            <person name="Terry A."/>
            <person name="Salamov A."/>
            <person name="Fritz-Laylin L.K."/>
            <person name="Marechal-Drouard L."/>
            <person name="Marshall W.F."/>
            <person name="Qu L.H."/>
            <person name="Nelson D.R."/>
            <person name="Sanderfoot A.A."/>
            <person name="Spalding M.H."/>
            <person name="Kapitonov V.V."/>
            <person name="Ren Q."/>
            <person name="Ferris P."/>
            <person name="Lindquist E."/>
            <person name="Shapiro H."/>
            <person name="Lucas S.M."/>
            <person name="Grimwood J."/>
            <person name="Schmutz J."/>
            <person name="Cardol P."/>
            <person name="Cerutti H."/>
            <person name="Chanfreau G."/>
            <person name="Chen C.L."/>
            <person name="Cognat V."/>
            <person name="Croft M.T."/>
            <person name="Dent R."/>
            <person name="Dutcher S."/>
            <person name="Fernandez E."/>
            <person name="Fukuzawa H."/>
            <person name="Gonzalez-Ballester D."/>
            <person name="Gonzalez-Halphen D."/>
            <person name="Hallmann A."/>
            <person name="Hanikenne M."/>
            <person name="Hippler M."/>
            <person name="Inwood W."/>
            <person name="Jabbari K."/>
            <person name="Kalanon M."/>
            <person name="Kuras R."/>
            <person name="Lefebvre P.A."/>
            <person name="Lemaire S.D."/>
            <person name="Lobanov A.V."/>
            <person name="Lohr M."/>
            <person name="Manuell A."/>
            <person name="Meier I."/>
            <person name="Mets L."/>
            <person name="Mittag M."/>
            <person name="Mittelmeier T."/>
            <person name="Moroney J.V."/>
            <person name="Moseley J."/>
            <person name="Napoli C."/>
            <person name="Nedelcu A.M."/>
            <person name="Niyogi K."/>
            <person name="Novoselov S.V."/>
            <person name="Paulsen I.T."/>
            <person name="Pazour G."/>
            <person name="Purton S."/>
            <person name="Ral J.P."/>
            <person name="Riano-Pachon D.M."/>
            <person name="Riekhof W."/>
            <person name="Rymarquis L."/>
            <person name="Schroda M."/>
            <person name="Stern D."/>
            <person name="Umen J."/>
            <person name="Willows R."/>
            <person name="Wilson N."/>
            <person name="Zimmer S.L."/>
            <person name="Allmer J."/>
            <person name="Balk J."/>
            <person name="Bisova K."/>
            <person name="Chen C.J."/>
            <person name="Elias M."/>
            <person name="Gendler K."/>
            <person name="Hauser C."/>
            <person name="Lamb M.R."/>
            <person name="Ledford H."/>
            <person name="Long J.C."/>
            <person name="Minagawa J."/>
            <person name="Page M.D."/>
            <person name="Pan J."/>
            <person name="Pootakham W."/>
            <person name="Roje S."/>
            <person name="Rose A."/>
            <person name="Stahlberg E."/>
            <person name="Terauchi A.M."/>
            <person name="Yang P."/>
            <person name="Ball S."/>
            <person name="Bowler C."/>
            <person name="Dieckmann C.L."/>
            <person name="Gladyshev V.N."/>
            <person name="Green P."/>
            <person name="Jorgensen R."/>
            <person name="Mayfield S."/>
            <person name="Mueller-Roeber B."/>
            <person name="Rajamani S."/>
            <person name="Sayre R.T."/>
            <person name="Brokstein P."/>
            <person name="Dubchak I."/>
            <person name="Goodstein D."/>
            <person name="Hornick L."/>
            <person name="Huang Y.W."/>
            <person name="Jhaveri J."/>
            <person name="Luo Y."/>
            <person name="Martinez D."/>
            <person name="Ngau W.C."/>
            <person name="Otillar B."/>
            <person name="Poliakov A."/>
            <person name="Porter A."/>
            <person name="Szajkowski L."/>
            <person name="Werner G."/>
            <person name="Zhou K."/>
            <person name="Grigoriev I.V."/>
            <person name="Rokhsar D.S."/>
            <person name="Grossman A.R."/>
        </authorList>
    </citation>
    <scope>NUCLEOTIDE SEQUENCE [LARGE SCALE GENOMIC DNA]</scope>
    <source>
        <strain evidence="3">CC-503</strain>
    </source>
</reference>